<dbReference type="Proteomes" id="UP000268093">
    <property type="component" value="Unassembled WGS sequence"/>
</dbReference>
<reference evidence="1 2" key="1">
    <citation type="journal article" date="2018" name="New Phytol.">
        <title>Phylogenomics of Endogonaceae and evolution of mycorrhizas within Mucoromycota.</title>
        <authorList>
            <person name="Chang Y."/>
            <person name="Desiro A."/>
            <person name="Na H."/>
            <person name="Sandor L."/>
            <person name="Lipzen A."/>
            <person name="Clum A."/>
            <person name="Barry K."/>
            <person name="Grigoriev I.V."/>
            <person name="Martin F.M."/>
            <person name="Stajich J.E."/>
            <person name="Smith M.E."/>
            <person name="Bonito G."/>
            <person name="Spatafora J.W."/>
        </authorList>
    </citation>
    <scope>NUCLEOTIDE SEQUENCE [LARGE SCALE GENOMIC DNA]</scope>
    <source>
        <strain evidence="1 2">GMNB39</strain>
    </source>
</reference>
<evidence type="ECO:0000313" key="2">
    <source>
        <dbReference type="Proteomes" id="UP000268093"/>
    </source>
</evidence>
<dbReference type="EMBL" id="RBNI01002675">
    <property type="protein sequence ID" value="RUP49034.1"/>
    <property type="molecule type" value="Genomic_DNA"/>
</dbReference>
<sequence length="186" mass="20808">MPSCGTIRCSHVGNCVLPLLNLCVTYTPGSCRLVACGLRARSAAYWVLEGSTAPSRLEWLSVSRNGDNGWKAERLVCAKLSWYVIVEEHVIPIWCTSGGETRLLCGGKNHLATRQTVESVFHNADVLSDSATKNMGSRGMNRLEYHLVMPITNGRYRMPRYFLRRRSNPAVRQSNHNAVLDLGIMW</sequence>
<accession>A0A433DDZ4</accession>
<dbReference type="AlphaFoldDB" id="A0A433DDZ4"/>
<proteinExistence type="predicted"/>
<gene>
    <name evidence="1" type="ORF">BC936DRAFT_143416</name>
</gene>
<keyword evidence="2" id="KW-1185">Reference proteome</keyword>
<name>A0A433DDZ4_9FUNG</name>
<protein>
    <submittedName>
        <fullName evidence="1">Uncharacterized protein</fullName>
    </submittedName>
</protein>
<organism evidence="1 2">
    <name type="scientific">Jimgerdemannia flammicorona</name>
    <dbReference type="NCBI Taxonomy" id="994334"/>
    <lineage>
        <taxon>Eukaryota</taxon>
        <taxon>Fungi</taxon>
        <taxon>Fungi incertae sedis</taxon>
        <taxon>Mucoromycota</taxon>
        <taxon>Mucoromycotina</taxon>
        <taxon>Endogonomycetes</taxon>
        <taxon>Endogonales</taxon>
        <taxon>Endogonaceae</taxon>
        <taxon>Jimgerdemannia</taxon>
    </lineage>
</organism>
<evidence type="ECO:0000313" key="1">
    <source>
        <dbReference type="EMBL" id="RUP49034.1"/>
    </source>
</evidence>
<comment type="caution">
    <text evidence="1">The sequence shown here is derived from an EMBL/GenBank/DDBJ whole genome shotgun (WGS) entry which is preliminary data.</text>
</comment>